<dbReference type="Proteomes" id="UP000189452">
    <property type="component" value="Chromosome"/>
</dbReference>
<reference evidence="7 13" key="3">
    <citation type="journal article" date="2017" name="N. Engl. J. Med.">
        <title>Transmission of Extensively Drug-Resistant Tuberculosis in South Africa.</title>
        <authorList>
            <person name="Shah N.S."/>
            <person name="Auld S.C."/>
            <person name="Brust J.C."/>
            <person name="Mathema B."/>
            <person name="Ismail N."/>
            <person name="Moodley P."/>
            <person name="Mlisana K."/>
            <person name="Allana S."/>
            <person name="Campbell A."/>
            <person name="Mthiyane T."/>
            <person name="Morris N."/>
            <person name="Mpangase P."/>
            <person name="van der Meulen H."/>
            <person name="Omar S.V."/>
            <person name="Brown T.S."/>
            <person name="Narechania A."/>
            <person name="Shaskina E."/>
            <person name="Kapwata T."/>
            <person name="Kreiswirth B."/>
            <person name="Gandhi N.R."/>
        </authorList>
    </citation>
    <scope>NUCLEOTIDE SEQUENCE [LARGE SCALE GENOMIC DNA]</scope>
    <source>
        <strain evidence="7 13">32301_S10</strain>
    </source>
</reference>
<feature type="transmembrane region" description="Helical" evidence="1">
    <location>
        <begin position="331"/>
        <end position="351"/>
    </location>
</feature>
<feature type="transmembrane region" description="Helical" evidence="1">
    <location>
        <begin position="80"/>
        <end position="102"/>
    </location>
</feature>
<keyword evidence="1" id="KW-0472">Membrane</keyword>
<gene>
    <name evidence="6" type="ORF">A4S10_02224</name>
    <name evidence="8" type="ORF">DKC2_2233</name>
    <name evidence="7" type="ORF">DSJ38_02115</name>
    <name evidence="3" type="ORF">ERS007661_02280</name>
    <name evidence="4" type="ORF">ERS007741_01457</name>
    <name evidence="2" type="ORF">ERS027661_00813</name>
    <name evidence="5" type="ORF">J8J21_15445</name>
</gene>
<dbReference type="EMBL" id="CHKL01000126">
    <property type="protein sequence ID" value="COW09318.1"/>
    <property type="molecule type" value="Genomic_DNA"/>
</dbReference>
<name>A0A045JPR5_MYCTX</name>
<evidence type="ECO:0000313" key="9">
    <source>
        <dbReference type="Proteomes" id="UP000039217"/>
    </source>
</evidence>
<accession>A0A045JPR5</accession>
<evidence type="ECO:0000313" key="2">
    <source>
        <dbReference type="EMBL" id="CKR22069.1"/>
    </source>
</evidence>
<keyword evidence="1" id="KW-0812">Transmembrane</keyword>
<dbReference type="RefSeq" id="WP_003411031.1">
    <property type="nucleotide sequence ID" value="NZ_AP017901.1"/>
</dbReference>
<keyword evidence="1" id="KW-1133">Transmembrane helix</keyword>
<sequence length="397" mass="42394">MSLSVRRPPAARAAAIVEAESWFLKRGLPSVLTMRGRCRRLWPRSAPMLAAWAVVEGCLMAVFFVTDGGEVFISATPTTAQWVILALLAVALPLASLVGWLVSQISSGRGQAAVATMAVAFAAASDVIESGPIQLLRTAVVVGLVLLQTGCGVGSVLGWAVRMTLEHLATVGTLAVRALPIVLLTALVFFNTYVWLMAANINGERLTLAMVFLLAIAGAFVVSKTVERVRPLLRSTTVMPQGSQSLAGTPFATMGDPSPGFPLTRAERLNVVFLLAASQLVEILVVASVGAAIYLVLGMIILTPPLLREWTHYDSMTTTVLGMTFPAPDSLIRMCLFLGALTFMYISARAVDDAEYRAMFLDPLIDDLHTALLARNRYRNNVVTAPCAGVDAGHVDD</sequence>
<dbReference type="Proteomes" id="UP000671119">
    <property type="component" value="Unassembled WGS sequence"/>
</dbReference>
<dbReference type="EMBL" id="LWDQ01000001">
    <property type="protein sequence ID" value="OMH60053.1"/>
    <property type="molecule type" value="Genomic_DNA"/>
</dbReference>
<evidence type="ECO:0000313" key="15">
    <source>
        <dbReference type="Proteomes" id="UP000671119"/>
    </source>
</evidence>
<dbReference type="EMBL" id="JAGIZI010000025">
    <property type="protein sequence ID" value="MBP0684482.1"/>
    <property type="molecule type" value="Genomic_DNA"/>
</dbReference>
<evidence type="ECO:0000313" key="4">
    <source>
        <dbReference type="EMBL" id="COW09318.1"/>
    </source>
</evidence>
<feature type="transmembrane region" description="Helical" evidence="1">
    <location>
        <begin position="45"/>
        <end position="65"/>
    </location>
</feature>
<dbReference type="Proteomes" id="UP000049023">
    <property type="component" value="Unassembled WGS sequence"/>
</dbReference>
<dbReference type="EMBL" id="CNFU01000115">
    <property type="protein sequence ID" value="CKR22069.1"/>
    <property type="molecule type" value="Genomic_DNA"/>
</dbReference>
<proteinExistence type="predicted"/>
<organism evidence="5 15">
    <name type="scientific">Mycobacterium tuberculosis</name>
    <dbReference type="NCBI Taxonomy" id="1773"/>
    <lineage>
        <taxon>Bacteria</taxon>
        <taxon>Bacillati</taxon>
        <taxon>Actinomycetota</taxon>
        <taxon>Actinomycetes</taxon>
        <taxon>Mycobacteriales</taxon>
        <taxon>Mycobacteriaceae</taxon>
        <taxon>Mycobacterium</taxon>
        <taxon>Mycobacterium tuberculosis complex</taxon>
    </lineage>
</organism>
<reference evidence="5 15" key="7">
    <citation type="submission" date="2021-03" db="EMBL/GenBank/DDBJ databases">
        <title>Whole Genome Sequencing of Mycobacterium tuberculosis clinical isolates from Arunachal Pradesh, India.</title>
        <authorList>
            <person name="Singh S."/>
            <person name="Mudliar S.R."/>
            <person name="Kulsum U."/>
            <person name="Rufai S.B."/>
            <person name="Singh P.K."/>
            <person name="Umpo M."/>
            <person name="Nyori M."/>
        </authorList>
    </citation>
    <scope>NUCLEOTIDE SEQUENCE [LARGE SCALE GENOMIC DNA]</scope>
    <source>
        <strain evidence="5 15">OMICS/BPL/0142/20/SP</strain>
    </source>
</reference>
<evidence type="ECO:0000313" key="14">
    <source>
        <dbReference type="Proteomes" id="UP000300237"/>
    </source>
</evidence>
<feature type="transmembrane region" description="Helical" evidence="1">
    <location>
        <begin position="139"/>
        <end position="162"/>
    </location>
</feature>
<reference evidence="6 12" key="4">
    <citation type="submission" date="2017-02" db="EMBL/GenBank/DDBJ databases">
        <title>Protein polymorphisms may explain contrasting epidemiological fitness of two variants of a multidrug-resistant Mycobacterium tuberculosis strain.</title>
        <authorList>
            <person name="Bigi M.M."/>
            <person name="Lopez B."/>
            <person name="Blanco F.C."/>
            <person name="Sasiain M.C."/>
            <person name="De La Barrera S."/>
            <person name="Ritacco V."/>
            <person name="Bigi F."/>
            <person name="Soria M.A."/>
        </authorList>
    </citation>
    <scope>NUCLEOTIDE SEQUENCE [LARGE SCALE GENOMIC DNA]</scope>
    <source>
        <strain evidence="6 12">6548</strain>
    </source>
</reference>
<evidence type="ECO:0000313" key="6">
    <source>
        <dbReference type="EMBL" id="OMH60053.1"/>
    </source>
</evidence>
<dbReference type="Proteomes" id="UP000039217">
    <property type="component" value="Unassembled WGS sequence"/>
</dbReference>
<dbReference type="Proteomes" id="UP000256381">
    <property type="component" value="Unassembled WGS sequence"/>
</dbReference>
<reference evidence="6 12" key="2">
    <citation type="submission" date="2016-04" db="EMBL/GenBank/DDBJ databases">
        <authorList>
            <person name="Bigi M."/>
            <person name="Bigi F."/>
            <person name="Soria M.A."/>
        </authorList>
    </citation>
    <scope>NUCLEOTIDE SEQUENCE [LARGE SCALE GENOMIC DNA]</scope>
    <source>
        <strain evidence="6 12">6548</strain>
    </source>
</reference>
<feature type="transmembrane region" description="Helical" evidence="1">
    <location>
        <begin position="208"/>
        <end position="226"/>
    </location>
</feature>
<feature type="transmembrane region" description="Helical" evidence="1">
    <location>
        <begin position="174"/>
        <end position="196"/>
    </location>
</feature>
<dbReference type="EMBL" id="CQQC01000774">
    <property type="protein sequence ID" value="CNV40367.1"/>
    <property type="molecule type" value="Genomic_DNA"/>
</dbReference>
<evidence type="ECO:0000313" key="12">
    <source>
        <dbReference type="Proteomes" id="UP000189452"/>
    </source>
</evidence>
<feature type="transmembrane region" description="Helical" evidence="1">
    <location>
        <begin position="271"/>
        <end position="302"/>
    </location>
</feature>
<evidence type="ECO:0000313" key="5">
    <source>
        <dbReference type="EMBL" id="MBP0684482.1"/>
    </source>
</evidence>
<evidence type="ECO:0000313" key="13">
    <source>
        <dbReference type="Proteomes" id="UP000256381"/>
    </source>
</evidence>
<dbReference type="Proteomes" id="UP000300237">
    <property type="component" value="Chromosome"/>
</dbReference>
<dbReference type="OMA" id="FFNGPVW"/>
<evidence type="ECO:0000256" key="1">
    <source>
        <dbReference type="SAM" id="Phobius"/>
    </source>
</evidence>
<dbReference type="EMBL" id="LR027516">
    <property type="protein sequence ID" value="VCU50392.1"/>
    <property type="molecule type" value="Genomic_DNA"/>
</dbReference>
<evidence type="ECO:0000313" key="3">
    <source>
        <dbReference type="EMBL" id="CNV40367.1"/>
    </source>
</evidence>
<reference evidence="9 10" key="1">
    <citation type="submission" date="2015-03" db="EMBL/GenBank/DDBJ databases">
        <authorList>
            <consortium name="Pathogen Informatics"/>
        </authorList>
    </citation>
    <scope>NUCLEOTIDE SEQUENCE [LARGE SCALE GENOMIC DNA]</scope>
    <source>
        <strain evidence="2 11">Bir 187</strain>
        <strain evidence="3 9">D00501624</strain>
        <strain evidence="4 10">P00601463</strain>
    </source>
</reference>
<protein>
    <submittedName>
        <fullName evidence="5">Integral membrane protein</fullName>
    </submittedName>
</protein>
<evidence type="ECO:0000313" key="11">
    <source>
        <dbReference type="Proteomes" id="UP000049023"/>
    </source>
</evidence>
<dbReference type="EMBL" id="QTBD01000032">
    <property type="protein sequence ID" value="REQ56615.1"/>
    <property type="molecule type" value="Genomic_DNA"/>
</dbReference>
<evidence type="ECO:0000313" key="7">
    <source>
        <dbReference type="EMBL" id="REQ56615.1"/>
    </source>
</evidence>
<reference evidence="8 14" key="6">
    <citation type="submission" date="2018-08" db="EMBL/GenBank/DDBJ databases">
        <authorList>
            <person name="Fokvardsen B D."/>
            <person name="Norman A."/>
        </authorList>
    </citation>
    <scope>NUCLEOTIDE SEQUENCE [LARGE SCALE GENOMIC DNA]</scope>
    <source>
        <strain evidence="8 14">DKC2</strain>
    </source>
</reference>
<dbReference type="AlphaFoldDB" id="A0A045JPR5"/>
<evidence type="ECO:0000313" key="10">
    <source>
        <dbReference type="Proteomes" id="UP000048600"/>
    </source>
</evidence>
<dbReference type="Proteomes" id="UP000048600">
    <property type="component" value="Unassembled WGS sequence"/>
</dbReference>
<evidence type="ECO:0000313" key="8">
    <source>
        <dbReference type="EMBL" id="VCU50392.1"/>
    </source>
</evidence>
<reference evidence="7" key="5">
    <citation type="submission" date="2018-07" db="EMBL/GenBank/DDBJ databases">
        <authorList>
            <person name="Shah S."/>
            <person name="Brown T."/>
            <person name="Auld S."/>
            <person name="Bratton K."/>
            <person name="Narechania A."/>
            <person name="Mathema B."/>
            <person name="Gandhi N."/>
        </authorList>
    </citation>
    <scope>NUCLEOTIDE SEQUENCE</scope>
    <source>
        <strain evidence="7">32301_S10</strain>
    </source>
</reference>